<dbReference type="InterPro" id="IPR038765">
    <property type="entry name" value="Papain-like_cys_pep_sf"/>
</dbReference>
<evidence type="ECO:0000259" key="1">
    <source>
        <dbReference type="SMART" id="SM00460"/>
    </source>
</evidence>
<keyword evidence="3" id="KW-1185">Reference proteome</keyword>
<dbReference type="InterPro" id="IPR002931">
    <property type="entry name" value="Transglutaminase-like"/>
</dbReference>
<dbReference type="Proteomes" id="UP001549291">
    <property type="component" value="Unassembled WGS sequence"/>
</dbReference>
<comment type="caution">
    <text evidence="2">The sequence shown here is derived from an EMBL/GenBank/DDBJ whole genome shotgun (WGS) entry which is preliminary data.</text>
</comment>
<dbReference type="Pfam" id="PF08379">
    <property type="entry name" value="Bact_transglu_N"/>
    <property type="match status" value="1"/>
</dbReference>
<dbReference type="SUPFAM" id="SSF54001">
    <property type="entry name" value="Cysteine proteinases"/>
    <property type="match status" value="1"/>
</dbReference>
<dbReference type="InterPro" id="IPR013589">
    <property type="entry name" value="Bac_transglu_N"/>
</dbReference>
<name>A0ABV2SC96_BRAJP</name>
<evidence type="ECO:0000313" key="3">
    <source>
        <dbReference type="Proteomes" id="UP001549291"/>
    </source>
</evidence>
<dbReference type="Gene3D" id="3.10.620.30">
    <property type="match status" value="1"/>
</dbReference>
<reference evidence="2 3" key="1">
    <citation type="submission" date="2024-06" db="EMBL/GenBank/DDBJ databases">
        <title>Genomic Encyclopedia of Type Strains, Phase V (KMG-V): Genome sequencing to study the core and pangenomes of soil and plant-associated prokaryotes.</title>
        <authorList>
            <person name="Whitman W."/>
        </authorList>
    </citation>
    <scope>NUCLEOTIDE SEQUENCE [LARGE SCALE GENOMIC DNA]</scope>
    <source>
        <strain evidence="2 3">USDA 160</strain>
    </source>
</reference>
<dbReference type="PANTHER" id="PTHR33490:SF1">
    <property type="entry name" value="SLL1233 PROTEIN"/>
    <property type="match status" value="1"/>
</dbReference>
<organism evidence="2 3">
    <name type="scientific">Bradyrhizobium japonicum</name>
    <dbReference type="NCBI Taxonomy" id="375"/>
    <lineage>
        <taxon>Bacteria</taxon>
        <taxon>Pseudomonadati</taxon>
        <taxon>Pseudomonadota</taxon>
        <taxon>Alphaproteobacteria</taxon>
        <taxon>Hyphomicrobiales</taxon>
        <taxon>Nitrobacteraceae</taxon>
        <taxon>Bradyrhizobium</taxon>
    </lineage>
</organism>
<gene>
    <name evidence="2" type="ORF">ABIF63_010266</name>
</gene>
<proteinExistence type="predicted"/>
<dbReference type="RefSeq" id="WP_038959715.1">
    <property type="nucleotide sequence ID" value="NZ_CP066351.1"/>
</dbReference>
<dbReference type="Pfam" id="PF01841">
    <property type="entry name" value="Transglut_core"/>
    <property type="match status" value="1"/>
</dbReference>
<evidence type="ECO:0000313" key="2">
    <source>
        <dbReference type="EMBL" id="MET4726160.1"/>
    </source>
</evidence>
<sequence>MTVLRIKHQTIYSFESGVSLNPHRLLLRPREGRELRLLSHLITIAPANEVTWAQDVFGNAVAMVNFMAMTDKLVIESLSEVELSSSAWPVFPVAASAVSYPFRYSDEEWTDLGALAAPQYRDGGDAVRNWAQSFVLGSTTDTLSLLKDLNQGVTQWIRYEARDAEGTHSPNETLQLGIGSCRDMAMLFVEAARFLGFGSRIVSGYLYDPDMSRVGSAGSGSTHAWAEIYVPGAGWITFDPTNRSVGGHNLIPAAVARDIRQVMPVSGSYLGATFSKMTVEVTVSAK</sequence>
<accession>A0ABV2SC96</accession>
<dbReference type="SMART" id="SM00460">
    <property type="entry name" value="TGc"/>
    <property type="match status" value="1"/>
</dbReference>
<feature type="domain" description="Transglutaminase-like" evidence="1">
    <location>
        <begin position="173"/>
        <end position="242"/>
    </location>
</feature>
<dbReference type="PANTHER" id="PTHR33490">
    <property type="entry name" value="BLR5614 PROTEIN-RELATED"/>
    <property type="match status" value="1"/>
</dbReference>
<dbReference type="EMBL" id="JBEPTQ010000002">
    <property type="protein sequence ID" value="MET4726160.1"/>
    <property type="molecule type" value="Genomic_DNA"/>
</dbReference>
<protein>
    <submittedName>
        <fullName evidence="2">Transglutaminase-like putative cysteine protease</fullName>
    </submittedName>
</protein>